<reference evidence="1" key="1">
    <citation type="submission" date="2020-05" db="EMBL/GenBank/DDBJ databases">
        <title>Phylogenomic resolution of chytrid fungi.</title>
        <authorList>
            <person name="Stajich J.E."/>
            <person name="Amses K."/>
            <person name="Simmons R."/>
            <person name="Seto K."/>
            <person name="Myers J."/>
            <person name="Bonds A."/>
            <person name="Quandt C.A."/>
            <person name="Barry K."/>
            <person name="Liu P."/>
            <person name="Grigoriev I."/>
            <person name="Longcore J.E."/>
            <person name="James T.Y."/>
        </authorList>
    </citation>
    <scope>NUCLEOTIDE SEQUENCE</scope>
    <source>
        <strain evidence="1">PLAUS21</strain>
    </source>
</reference>
<evidence type="ECO:0000313" key="2">
    <source>
        <dbReference type="Proteomes" id="UP001210925"/>
    </source>
</evidence>
<dbReference type="Proteomes" id="UP001210925">
    <property type="component" value="Unassembled WGS sequence"/>
</dbReference>
<dbReference type="EMBL" id="JADGKB010000124">
    <property type="protein sequence ID" value="KAJ3252953.1"/>
    <property type="molecule type" value="Genomic_DNA"/>
</dbReference>
<evidence type="ECO:0000313" key="1">
    <source>
        <dbReference type="EMBL" id="KAJ3252953.1"/>
    </source>
</evidence>
<accession>A0AAD5UB61</accession>
<proteinExistence type="predicted"/>
<gene>
    <name evidence="1" type="ORF">HK103_001052</name>
</gene>
<keyword evidence="2" id="KW-1185">Reference proteome</keyword>
<sequence length="411" mass="46169">MDQVCLTDQNRPEKLIPCSDNSSDDESNIAELSMDVDYLALPAQMLPFIDTAWGGELYCSGNRATFGQSIFNFNVGFPEICKAFEKPCLQQNSIISNSDDDETLSSNVFSVTSSDQRAFEEMDDGSSDDSSEYIRILCKSNSNDKLNSSKTTIIHESASEDFTIVLTDELIALIEEQKTKSLEGFLDWKAMIPQYFGNHLGLLAEVFRVHLPSLDEGEYWFGSDFIINCNEQQIPNGVQFVGLIISEGTAGKKFLLLNGRKKVELKIGYYEAITNILAIKVHGDGVFSMYNKNKPSFQKVCAEPSDLVFDYNPRMLFVGIITKIGTFKVNILGRDQEHDIDFFGNGCQVIYTDRLTKLQNIYSARVVILKVLSSNIAIMDFNYSSACYIRGEYDPKFIDIFIPAGANPHYF</sequence>
<protein>
    <submittedName>
        <fullName evidence="1">Uncharacterized protein</fullName>
    </submittedName>
</protein>
<comment type="caution">
    <text evidence="1">The sequence shown here is derived from an EMBL/GenBank/DDBJ whole genome shotgun (WGS) entry which is preliminary data.</text>
</comment>
<organism evidence="1 2">
    <name type="scientific">Boothiomyces macroporosus</name>
    <dbReference type="NCBI Taxonomy" id="261099"/>
    <lineage>
        <taxon>Eukaryota</taxon>
        <taxon>Fungi</taxon>
        <taxon>Fungi incertae sedis</taxon>
        <taxon>Chytridiomycota</taxon>
        <taxon>Chytridiomycota incertae sedis</taxon>
        <taxon>Chytridiomycetes</taxon>
        <taxon>Rhizophydiales</taxon>
        <taxon>Terramycetaceae</taxon>
        <taxon>Boothiomyces</taxon>
    </lineage>
</organism>
<dbReference type="AlphaFoldDB" id="A0AAD5UB61"/>
<name>A0AAD5UB61_9FUNG</name>